<comment type="pathway">
    <text evidence="3 15">Amino-acid biosynthesis; L-arginine biosynthesis; N(2)-acetyl-L-ornithine from L-glutamate: step 1/4.</text>
</comment>
<dbReference type="InterPro" id="IPR006855">
    <property type="entry name" value="Vertebrate-like_GNAT_dom"/>
</dbReference>
<dbReference type="GO" id="GO:0004042">
    <property type="term" value="F:L-glutamate N-acetyltransferase activity"/>
    <property type="evidence" value="ECO:0007669"/>
    <property type="project" value="InterPro"/>
</dbReference>
<evidence type="ECO:0000256" key="5">
    <source>
        <dbReference type="ARBA" id="ARBA00012697"/>
    </source>
</evidence>
<evidence type="ECO:0000256" key="6">
    <source>
        <dbReference type="ARBA" id="ARBA00018802"/>
    </source>
</evidence>
<evidence type="ECO:0000256" key="14">
    <source>
        <dbReference type="ARBA" id="ARBA00048372"/>
    </source>
</evidence>
<evidence type="ECO:0000256" key="8">
    <source>
        <dbReference type="ARBA" id="ARBA00022679"/>
    </source>
</evidence>
<dbReference type="UniPathway" id="UPA00068">
    <property type="reaction ID" value="UER00106"/>
</dbReference>
<sequence>MKRSVFIGRDSLKAALSTKRSLSTSLPRYNNYEDKPNSTPQSYGTDINYHNVRRNDDNRDFILSILQTSSTKREAKTFLKRYAETARKEEKRLAASSPGKPLVAGDGAPAVDDGMEALRQMLNPEEHLSKAERNRKYVQRLLQQNQPSYLQFAGLKEKEMDEWLSPLLGDDQVHVAIVKIRDAHMLDNETMEGIGKTLAQLHKLGLTACVVLDADIDAEATFPENYRRAEIQAERLQAAVVNANGEARIVAGSVWRNLKEVGQTSIGIPNLLLAPLGRQVIPIITSFGYTKEQRCVPVSANGIVMALSRLFTDPTKSTTTSSPNSDDETPVVLDRIIFLDHLGGTPSVTRGGNPHVYINLRQEFATIESELASQRCTPERAIHMENLTTINYCLSLLHDDEASALITSPREAAFHVRSHTGTPGEPETKNPLIHNFLTNRPIISSSLPVRLDSPRKPKTTLIKLGMPLEIITCPNLSDPSINLDKLVYLINDSFGRELDTEEYLKRVDGNLAALIVAGDYEGAAIITWEYPEIINEKGEKVRGERVPYLDKFAVLRKSQGGGLGVADVVFKAMVMGIFPQGVVWRSRRNNPVNKWYFERSNGSVFLPGGHWTMFWTYPNEVIKDRAADFVSVCSKIEPTWKN</sequence>
<comment type="similarity">
    <text evidence="4 15">Belongs to the acetyltransferase family.</text>
</comment>
<proteinExistence type="inferred from homology"/>
<feature type="domain" description="N-acetyltransferase" evidence="16">
    <location>
        <begin position="470"/>
        <end position="639"/>
    </location>
</feature>
<evidence type="ECO:0000256" key="2">
    <source>
        <dbReference type="ARBA" id="ARBA00004173"/>
    </source>
</evidence>
<dbReference type="EC" id="2.3.1.1" evidence="5 15"/>
<dbReference type="PROSITE" id="PS51731">
    <property type="entry name" value="GNAT_NAGS"/>
    <property type="match status" value="1"/>
</dbReference>
<gene>
    <name evidence="17" type="ORF">BJ508DRAFT_415330</name>
</gene>
<dbReference type="GO" id="GO:0006592">
    <property type="term" value="P:ornithine biosynthetic process"/>
    <property type="evidence" value="ECO:0007669"/>
    <property type="project" value="TreeGrafter"/>
</dbReference>
<dbReference type="STRING" id="1160509.A0A3N4I3S9"/>
<keyword evidence="7 15" id="KW-0028">Amino-acid biosynthesis</keyword>
<evidence type="ECO:0000256" key="13">
    <source>
        <dbReference type="ARBA" id="ARBA00033251"/>
    </source>
</evidence>
<evidence type="ECO:0000256" key="11">
    <source>
        <dbReference type="ARBA" id="ARBA00023315"/>
    </source>
</evidence>
<reference evidence="17 18" key="1">
    <citation type="journal article" date="2018" name="Nat. Ecol. Evol.">
        <title>Pezizomycetes genomes reveal the molecular basis of ectomycorrhizal truffle lifestyle.</title>
        <authorList>
            <person name="Murat C."/>
            <person name="Payen T."/>
            <person name="Noel B."/>
            <person name="Kuo A."/>
            <person name="Morin E."/>
            <person name="Chen J."/>
            <person name="Kohler A."/>
            <person name="Krizsan K."/>
            <person name="Balestrini R."/>
            <person name="Da Silva C."/>
            <person name="Montanini B."/>
            <person name="Hainaut M."/>
            <person name="Levati E."/>
            <person name="Barry K.W."/>
            <person name="Belfiori B."/>
            <person name="Cichocki N."/>
            <person name="Clum A."/>
            <person name="Dockter R.B."/>
            <person name="Fauchery L."/>
            <person name="Guy J."/>
            <person name="Iotti M."/>
            <person name="Le Tacon F."/>
            <person name="Lindquist E.A."/>
            <person name="Lipzen A."/>
            <person name="Malagnac F."/>
            <person name="Mello A."/>
            <person name="Molinier V."/>
            <person name="Miyauchi S."/>
            <person name="Poulain J."/>
            <person name="Riccioni C."/>
            <person name="Rubini A."/>
            <person name="Sitrit Y."/>
            <person name="Splivallo R."/>
            <person name="Traeger S."/>
            <person name="Wang M."/>
            <person name="Zifcakova L."/>
            <person name="Wipf D."/>
            <person name="Zambonelli A."/>
            <person name="Paolocci F."/>
            <person name="Nowrousian M."/>
            <person name="Ottonello S."/>
            <person name="Baldrian P."/>
            <person name="Spatafora J.W."/>
            <person name="Henrissat B."/>
            <person name="Nagy L.G."/>
            <person name="Aury J.M."/>
            <person name="Wincker P."/>
            <person name="Grigoriev I.V."/>
            <person name="Bonfante P."/>
            <person name="Martin F.M."/>
        </authorList>
    </citation>
    <scope>NUCLEOTIDE SEQUENCE [LARGE SCALE GENOMIC DNA]</scope>
    <source>
        <strain evidence="17 18">RN42</strain>
    </source>
</reference>
<dbReference type="AlphaFoldDB" id="A0A3N4I3S9"/>
<keyword evidence="18" id="KW-1185">Reference proteome</keyword>
<evidence type="ECO:0000259" key="16">
    <source>
        <dbReference type="PROSITE" id="PS51731"/>
    </source>
</evidence>
<evidence type="ECO:0000256" key="9">
    <source>
        <dbReference type="ARBA" id="ARBA00022946"/>
    </source>
</evidence>
<evidence type="ECO:0000313" key="18">
    <source>
        <dbReference type="Proteomes" id="UP000275078"/>
    </source>
</evidence>
<keyword evidence="9" id="KW-0809">Transit peptide</keyword>
<dbReference type="PANTHER" id="PTHR23342">
    <property type="entry name" value="N-ACETYLGLUTAMATE SYNTHASE"/>
    <property type="match status" value="1"/>
</dbReference>
<accession>A0A3N4I3S9</accession>
<keyword evidence="8 15" id="KW-0808">Transferase</keyword>
<dbReference type="PANTHER" id="PTHR23342:SF4">
    <property type="entry name" value="AMINO-ACID ACETYLTRANSFERASE, MITOCHONDRIAL"/>
    <property type="match status" value="1"/>
</dbReference>
<comment type="catalytic activity">
    <reaction evidence="14 15">
        <text>L-glutamate + acetyl-CoA = N-acetyl-L-glutamate + CoA + H(+)</text>
        <dbReference type="Rhea" id="RHEA:24292"/>
        <dbReference type="ChEBI" id="CHEBI:15378"/>
        <dbReference type="ChEBI" id="CHEBI:29985"/>
        <dbReference type="ChEBI" id="CHEBI:44337"/>
        <dbReference type="ChEBI" id="CHEBI:57287"/>
        <dbReference type="ChEBI" id="CHEBI:57288"/>
        <dbReference type="EC" id="2.3.1.1"/>
    </reaction>
</comment>
<dbReference type="FunFam" id="3.40.630.30:FF:000049">
    <property type="entry name" value="Amino-acid acetyltransferase, mitochondrial"/>
    <property type="match status" value="1"/>
</dbReference>
<evidence type="ECO:0000256" key="4">
    <source>
        <dbReference type="ARBA" id="ARBA00008694"/>
    </source>
</evidence>
<evidence type="ECO:0000256" key="12">
    <source>
        <dbReference type="ARBA" id="ARBA00030346"/>
    </source>
</evidence>
<dbReference type="Gene3D" id="3.40.630.30">
    <property type="match status" value="1"/>
</dbReference>
<protein>
    <recommendedName>
        <fullName evidence="6 15">Amino-acid acetyltransferase, mitochondrial</fullName>
        <ecNumber evidence="5 15">2.3.1.1</ecNumber>
    </recommendedName>
    <alternativeName>
        <fullName evidence="12 15">Glutamate N-acetyltransferase</fullName>
    </alternativeName>
    <alternativeName>
        <fullName evidence="13 15">N-acetylglutamate synthase</fullName>
    </alternativeName>
</protein>
<dbReference type="OrthoDB" id="5585968at2759"/>
<dbReference type="InterPro" id="IPR036393">
    <property type="entry name" value="AceGlu_kinase-like_sf"/>
</dbReference>
<dbReference type="InterPro" id="IPR011190">
    <property type="entry name" value="GlcNAc_Synth_fun"/>
</dbReference>
<name>A0A3N4I3S9_ASCIM</name>
<organism evidence="17 18">
    <name type="scientific">Ascobolus immersus RN42</name>
    <dbReference type="NCBI Taxonomy" id="1160509"/>
    <lineage>
        <taxon>Eukaryota</taxon>
        <taxon>Fungi</taxon>
        <taxon>Dikarya</taxon>
        <taxon>Ascomycota</taxon>
        <taxon>Pezizomycotina</taxon>
        <taxon>Pezizomycetes</taxon>
        <taxon>Pezizales</taxon>
        <taxon>Ascobolaceae</taxon>
        <taxon>Ascobolus</taxon>
    </lineage>
</organism>
<comment type="subcellular location">
    <subcellularLocation>
        <location evidence="2 15">Mitochondrion</location>
    </subcellularLocation>
</comment>
<dbReference type="EMBL" id="ML119686">
    <property type="protein sequence ID" value="RPA80669.1"/>
    <property type="molecule type" value="Genomic_DNA"/>
</dbReference>
<evidence type="ECO:0000256" key="7">
    <source>
        <dbReference type="ARBA" id="ARBA00022605"/>
    </source>
</evidence>
<dbReference type="GO" id="GO:0005759">
    <property type="term" value="C:mitochondrial matrix"/>
    <property type="evidence" value="ECO:0007669"/>
    <property type="project" value="TreeGrafter"/>
</dbReference>
<dbReference type="Proteomes" id="UP000275078">
    <property type="component" value="Unassembled WGS sequence"/>
</dbReference>
<evidence type="ECO:0000256" key="15">
    <source>
        <dbReference type="PIRNR" id="PIRNR007892"/>
    </source>
</evidence>
<evidence type="ECO:0000256" key="1">
    <source>
        <dbReference type="ARBA" id="ARBA00002294"/>
    </source>
</evidence>
<dbReference type="Gene3D" id="3.40.1160.10">
    <property type="entry name" value="Acetylglutamate kinase-like"/>
    <property type="match status" value="1"/>
</dbReference>
<comment type="function">
    <text evidence="1 15">N-acetylglutamate synthase involved in arginine biosynthesis.</text>
</comment>
<evidence type="ECO:0000256" key="10">
    <source>
        <dbReference type="ARBA" id="ARBA00023128"/>
    </source>
</evidence>
<dbReference type="PIRSF" id="PIRSF007892">
    <property type="entry name" value="NAGS_fungal"/>
    <property type="match status" value="1"/>
</dbReference>
<dbReference type="Pfam" id="PF04768">
    <property type="entry name" value="NAT"/>
    <property type="match status" value="1"/>
</dbReference>
<dbReference type="GO" id="GO:0006526">
    <property type="term" value="P:L-arginine biosynthetic process"/>
    <property type="evidence" value="ECO:0007669"/>
    <property type="project" value="UniProtKB-UniPathway"/>
</dbReference>
<keyword evidence="10 15" id="KW-0496">Mitochondrion</keyword>
<evidence type="ECO:0000256" key="3">
    <source>
        <dbReference type="ARBA" id="ARBA00004925"/>
    </source>
</evidence>
<keyword evidence="11 15" id="KW-0012">Acyltransferase</keyword>
<evidence type="ECO:0000313" key="17">
    <source>
        <dbReference type="EMBL" id="RPA80669.1"/>
    </source>
</evidence>